<keyword evidence="5 8" id="KW-0378">Hydrolase</keyword>
<dbReference type="Pfam" id="PF02837">
    <property type="entry name" value="Glyco_hydro_2_N"/>
    <property type="match status" value="1"/>
</dbReference>
<dbReference type="PANTHER" id="PTHR46323">
    <property type="entry name" value="BETA-GALACTOSIDASE"/>
    <property type="match status" value="1"/>
</dbReference>
<evidence type="ECO:0000256" key="2">
    <source>
        <dbReference type="ARBA" id="ARBA00007401"/>
    </source>
</evidence>
<evidence type="ECO:0000256" key="3">
    <source>
        <dbReference type="ARBA" id="ARBA00012756"/>
    </source>
</evidence>
<dbReference type="InterPro" id="IPR017853">
    <property type="entry name" value="GH"/>
</dbReference>
<name>A0A2S6FWS3_9CLOT</name>
<dbReference type="InterPro" id="IPR032312">
    <property type="entry name" value="LacZ_4"/>
</dbReference>
<dbReference type="Pfam" id="PF16353">
    <property type="entry name" value="LacZ_4"/>
    <property type="match status" value="1"/>
</dbReference>
<dbReference type="PANTHER" id="PTHR46323:SF2">
    <property type="entry name" value="BETA-GALACTOSIDASE"/>
    <property type="match status" value="1"/>
</dbReference>
<evidence type="ECO:0000256" key="4">
    <source>
        <dbReference type="ARBA" id="ARBA00013303"/>
    </source>
</evidence>
<evidence type="ECO:0000313" key="10">
    <source>
        <dbReference type="EMBL" id="PPK48041.1"/>
    </source>
</evidence>
<dbReference type="InterPro" id="IPR014718">
    <property type="entry name" value="GH-type_carb-bd"/>
</dbReference>
<dbReference type="SUPFAM" id="SSF74650">
    <property type="entry name" value="Galactose mutarotase-like"/>
    <property type="match status" value="1"/>
</dbReference>
<dbReference type="EMBL" id="PTIS01000010">
    <property type="protein sequence ID" value="PPK48041.1"/>
    <property type="molecule type" value="Genomic_DNA"/>
</dbReference>
<evidence type="ECO:0000313" key="11">
    <source>
        <dbReference type="Proteomes" id="UP000239863"/>
    </source>
</evidence>
<dbReference type="InterPro" id="IPR036156">
    <property type="entry name" value="Beta-gal/glucu_dom_sf"/>
</dbReference>
<dbReference type="InterPro" id="IPR004199">
    <property type="entry name" value="B-gal_small/dom_5"/>
</dbReference>
<dbReference type="InterPro" id="IPR023230">
    <property type="entry name" value="Glyco_hydro_2_CS"/>
</dbReference>
<dbReference type="OrthoDB" id="9762066at2"/>
<dbReference type="GO" id="GO:0030246">
    <property type="term" value="F:carbohydrate binding"/>
    <property type="evidence" value="ECO:0007669"/>
    <property type="project" value="InterPro"/>
</dbReference>
<feature type="domain" description="Beta galactosidase small chain/" evidence="9">
    <location>
        <begin position="738"/>
        <end position="1012"/>
    </location>
</feature>
<evidence type="ECO:0000256" key="6">
    <source>
        <dbReference type="ARBA" id="ARBA00023295"/>
    </source>
</evidence>
<dbReference type="Proteomes" id="UP000239863">
    <property type="component" value="Unassembled WGS sequence"/>
</dbReference>
<dbReference type="GO" id="GO:0004565">
    <property type="term" value="F:beta-galactosidase activity"/>
    <property type="evidence" value="ECO:0007669"/>
    <property type="project" value="UniProtKB-EC"/>
</dbReference>
<dbReference type="InterPro" id="IPR006104">
    <property type="entry name" value="Glyco_hydro_2_N"/>
</dbReference>
<organism evidence="10 11">
    <name type="scientific">Clostridium algidicarnis DSM 15099</name>
    <dbReference type="NCBI Taxonomy" id="1121295"/>
    <lineage>
        <taxon>Bacteria</taxon>
        <taxon>Bacillati</taxon>
        <taxon>Bacillota</taxon>
        <taxon>Clostridia</taxon>
        <taxon>Eubacteriales</taxon>
        <taxon>Clostridiaceae</taxon>
        <taxon>Clostridium</taxon>
    </lineage>
</organism>
<dbReference type="AlphaFoldDB" id="A0A2S6FWS3"/>
<keyword evidence="6 8" id="KW-0326">Glycosidase</keyword>
<comment type="similarity">
    <text evidence="2 8">Belongs to the glycosyl hydrolase 2 family.</text>
</comment>
<dbReference type="InterPro" id="IPR006103">
    <property type="entry name" value="Glyco_hydro_2_cat"/>
</dbReference>
<dbReference type="SUPFAM" id="SSF51445">
    <property type="entry name" value="(Trans)glycosidases"/>
    <property type="match status" value="1"/>
</dbReference>
<comment type="caution">
    <text evidence="10">The sequence shown here is derived from an EMBL/GenBank/DDBJ whole genome shotgun (WGS) entry which is preliminary data.</text>
</comment>
<dbReference type="Gene3D" id="3.20.20.80">
    <property type="entry name" value="Glycosidases"/>
    <property type="match status" value="1"/>
</dbReference>
<evidence type="ECO:0000256" key="7">
    <source>
        <dbReference type="ARBA" id="ARBA00032230"/>
    </source>
</evidence>
<comment type="catalytic activity">
    <reaction evidence="1 8">
        <text>Hydrolysis of terminal non-reducing beta-D-galactose residues in beta-D-galactosides.</text>
        <dbReference type="EC" id="3.2.1.23"/>
    </reaction>
</comment>
<dbReference type="PRINTS" id="PR00132">
    <property type="entry name" value="GLHYDRLASE2"/>
</dbReference>
<dbReference type="InterPro" id="IPR023232">
    <property type="entry name" value="Glyco_hydro_2_AS"/>
</dbReference>
<proteinExistence type="inferred from homology"/>
<dbReference type="InterPro" id="IPR013783">
    <property type="entry name" value="Ig-like_fold"/>
</dbReference>
<dbReference type="GO" id="GO:0005990">
    <property type="term" value="P:lactose catabolic process"/>
    <property type="evidence" value="ECO:0007669"/>
    <property type="project" value="TreeGrafter"/>
</dbReference>
<gene>
    <name evidence="10" type="ORF">BD821_1105</name>
</gene>
<evidence type="ECO:0000256" key="5">
    <source>
        <dbReference type="ARBA" id="ARBA00022801"/>
    </source>
</evidence>
<dbReference type="SUPFAM" id="SSF49785">
    <property type="entry name" value="Galactose-binding domain-like"/>
    <property type="match status" value="1"/>
</dbReference>
<dbReference type="InterPro" id="IPR006102">
    <property type="entry name" value="Ig-like_GH2"/>
</dbReference>
<dbReference type="InterPro" id="IPR006101">
    <property type="entry name" value="Glyco_hydro_2"/>
</dbReference>
<dbReference type="SUPFAM" id="SSF49303">
    <property type="entry name" value="beta-Galactosidase/glucuronidase domain"/>
    <property type="match status" value="2"/>
</dbReference>
<dbReference type="NCBIfam" id="NF007666">
    <property type="entry name" value="PRK10340.1"/>
    <property type="match status" value="1"/>
</dbReference>
<dbReference type="GO" id="GO:0009341">
    <property type="term" value="C:beta-galactosidase complex"/>
    <property type="evidence" value="ECO:0007669"/>
    <property type="project" value="InterPro"/>
</dbReference>
<protein>
    <recommendedName>
        <fullName evidence="4 8">Beta-galactosidase</fullName>
        <ecNumber evidence="3 8">3.2.1.23</ecNumber>
    </recommendedName>
    <alternativeName>
        <fullName evidence="7 8">Lactase</fullName>
    </alternativeName>
</protein>
<dbReference type="PROSITE" id="PS00719">
    <property type="entry name" value="GLYCOSYL_HYDROL_F2_1"/>
    <property type="match status" value="1"/>
</dbReference>
<evidence type="ECO:0000256" key="1">
    <source>
        <dbReference type="ARBA" id="ARBA00001412"/>
    </source>
</evidence>
<dbReference type="Pfam" id="PF00703">
    <property type="entry name" value="Glyco_hydro_2"/>
    <property type="match status" value="1"/>
</dbReference>
<dbReference type="FunFam" id="3.20.20.80:FF:000018">
    <property type="entry name" value="Beta-galactosidase"/>
    <property type="match status" value="1"/>
</dbReference>
<dbReference type="RefSeq" id="WP_104410021.1">
    <property type="nucleotide sequence ID" value="NZ_PTIS01000010.1"/>
</dbReference>
<dbReference type="Gene3D" id="2.60.120.260">
    <property type="entry name" value="Galactose-binding domain-like"/>
    <property type="match status" value="1"/>
</dbReference>
<sequence>MTRIYKEWEDISLLHKNRVESRSDVKRYLNKEDALTYENKFSLGFKSLNGKWDFLFIKAPELSPKNFYTKEFNCENWDSIEVPGNWQVQGYGNMHYTDLYYPFPINPPYVPTENPTGIYKRKFIIDENFLEGRSILRFNGVDSAFHVWINGLEVGYSKGSRMCSEFDISDYISLGENHITVRVYQWSDGTYLEDQDMWWLSGIFRDVEIIKENKISLKDIFIKTDLHSNYDHAHLNIKLSLESKTSEDLKDISIFYELLDSDLNNVISGTMKATNLKDCKTQDVLINEKVKGPRLWSAEEPNLYHLIVTVLKREKVLEVIPQRIGFRKIELKGENFLINGKAVLLNGVNRHDYHPIMGRTVSKEVMEEDVILMKMHNINAVRTSHYPNNSYFYDLCDMYGLYVIDEADLECHGFELTGNYKWITDEKGWEKSYVDRIERLVKRDKNHPSIIMWSLGNESSFGVNFEKMEEACRNIDDSRLIHYEEDREMKITDVYSTMYTRLEKLIEIGENEEIKKPHILCEYGHAMGNSPGGLKEYQEVFRKYNKLQGGFIWEWYDHGIKTKNKEGQEFYAYGGNFGEYPHNGNFCIDGLIFPDRTPSPALMEYKKVIEPVIFTEEDLKLFKIKVKNLYDFIDLSFGSLHWAINYDDKTLESGVLSLDNIGAGEEGIITIPCNSIKNIKFNTEYYLTLSYKLNKDMPWAKCGHEIAFEQFLLPFKKERFIEPKKGLLNIKEDDTNVYINGANFKVVFSKIFGSMDKFIYEDKEVIKNGPKLNFWRAPIDNDMYVLMDWKEKYFLHKFQEITEEFNFEDKEGFVIIYHKTHIAPPNQGWAIKAKYIYEIYPEGEIKITVQGNITGTDYNMPDMIPKIGLELILDKDFNKVTWYGRGPFESYSDSKLSSKISVYKSNVEDMHTPYIFPQENGNRTDVKWVSVTNLREEGILALSEKPINFSIHDYTKEDLEKAGHEHELIRRDFVVLNLDYKQNGLGSASCGQDQLPLYKLKLEPFEFNLTLAPFKRQETNEIELSKRIII</sequence>
<accession>A0A2S6FWS3</accession>
<dbReference type="EC" id="3.2.1.23" evidence="3 8"/>
<dbReference type="InterPro" id="IPR050347">
    <property type="entry name" value="Bact_Beta-galactosidase"/>
</dbReference>
<evidence type="ECO:0000256" key="8">
    <source>
        <dbReference type="RuleBase" id="RU361154"/>
    </source>
</evidence>
<dbReference type="SMART" id="SM01038">
    <property type="entry name" value="Bgal_small_N"/>
    <property type="match status" value="1"/>
</dbReference>
<evidence type="ECO:0000259" key="9">
    <source>
        <dbReference type="SMART" id="SM01038"/>
    </source>
</evidence>
<dbReference type="InterPro" id="IPR011013">
    <property type="entry name" value="Gal_mutarotase_sf_dom"/>
</dbReference>
<dbReference type="Gene3D" id="2.70.98.10">
    <property type="match status" value="1"/>
</dbReference>
<reference evidence="10 11" key="1">
    <citation type="submission" date="2018-02" db="EMBL/GenBank/DDBJ databases">
        <title>Genomic Encyclopedia of Archaeal and Bacterial Type Strains, Phase II (KMG-II): from individual species to whole genera.</title>
        <authorList>
            <person name="Goeker M."/>
        </authorList>
    </citation>
    <scope>NUCLEOTIDE SEQUENCE [LARGE SCALE GENOMIC DNA]</scope>
    <source>
        <strain evidence="10 11">DSM 15099</strain>
    </source>
</reference>
<dbReference type="Pfam" id="PF02836">
    <property type="entry name" value="Glyco_hydro_2_C"/>
    <property type="match status" value="1"/>
</dbReference>
<dbReference type="InterPro" id="IPR008979">
    <property type="entry name" value="Galactose-bd-like_sf"/>
</dbReference>
<dbReference type="Gene3D" id="2.60.40.10">
    <property type="entry name" value="Immunoglobulins"/>
    <property type="match status" value="2"/>
</dbReference>
<dbReference type="PROSITE" id="PS00608">
    <property type="entry name" value="GLYCOSYL_HYDROL_F2_2"/>
    <property type="match status" value="1"/>
</dbReference>
<dbReference type="Pfam" id="PF02929">
    <property type="entry name" value="Bgal_small_N"/>
    <property type="match status" value="1"/>
</dbReference>